<feature type="compositionally biased region" description="Basic and acidic residues" evidence="1">
    <location>
        <begin position="452"/>
        <end position="462"/>
    </location>
</feature>
<feature type="compositionally biased region" description="Polar residues" evidence="1">
    <location>
        <begin position="782"/>
        <end position="809"/>
    </location>
</feature>
<feature type="compositionally biased region" description="Low complexity" evidence="1">
    <location>
        <begin position="150"/>
        <end position="164"/>
    </location>
</feature>
<feature type="region of interest" description="Disordered" evidence="1">
    <location>
        <begin position="1"/>
        <end position="20"/>
    </location>
</feature>
<feature type="compositionally biased region" description="Polar residues" evidence="1">
    <location>
        <begin position="217"/>
        <end position="231"/>
    </location>
</feature>
<feature type="region of interest" description="Disordered" evidence="1">
    <location>
        <begin position="1074"/>
        <end position="1102"/>
    </location>
</feature>
<feature type="compositionally biased region" description="Polar residues" evidence="1">
    <location>
        <begin position="582"/>
        <end position="592"/>
    </location>
</feature>
<feature type="region of interest" description="Disordered" evidence="1">
    <location>
        <begin position="1253"/>
        <end position="1286"/>
    </location>
</feature>
<feature type="compositionally biased region" description="Low complexity" evidence="1">
    <location>
        <begin position="115"/>
        <end position="128"/>
    </location>
</feature>
<feature type="compositionally biased region" description="Low complexity" evidence="1">
    <location>
        <begin position="317"/>
        <end position="340"/>
    </location>
</feature>
<feature type="compositionally biased region" description="Basic and acidic residues" evidence="1">
    <location>
        <begin position="341"/>
        <end position="391"/>
    </location>
</feature>
<feature type="region of interest" description="Disordered" evidence="1">
    <location>
        <begin position="1303"/>
        <end position="1341"/>
    </location>
</feature>
<feature type="compositionally biased region" description="Polar residues" evidence="1">
    <location>
        <begin position="540"/>
        <end position="556"/>
    </location>
</feature>
<feature type="region of interest" description="Disordered" evidence="1">
    <location>
        <begin position="510"/>
        <end position="530"/>
    </location>
</feature>
<gene>
    <name evidence="2" type="ORF">BDQ12DRAFT_682011</name>
</gene>
<protein>
    <submittedName>
        <fullName evidence="2">Uncharacterized protein</fullName>
    </submittedName>
</protein>
<feature type="compositionally biased region" description="Basic residues" evidence="1">
    <location>
        <begin position="267"/>
        <end position="278"/>
    </location>
</feature>
<feature type="region of interest" description="Disordered" evidence="1">
    <location>
        <begin position="824"/>
        <end position="887"/>
    </location>
</feature>
<feature type="region of interest" description="Disordered" evidence="1">
    <location>
        <begin position="779"/>
        <end position="809"/>
    </location>
</feature>
<feature type="region of interest" description="Disordered" evidence="1">
    <location>
        <begin position="1145"/>
        <end position="1172"/>
    </location>
</feature>
<feature type="compositionally biased region" description="Pro residues" evidence="1">
    <location>
        <begin position="1161"/>
        <end position="1171"/>
    </location>
</feature>
<feature type="region of interest" description="Disordered" evidence="1">
    <location>
        <begin position="582"/>
        <end position="637"/>
    </location>
</feature>
<reference evidence="2 3" key="1">
    <citation type="journal article" date="2019" name="Nat. Ecol. Evol.">
        <title>Megaphylogeny resolves global patterns of mushroom evolution.</title>
        <authorList>
            <person name="Varga T."/>
            <person name="Krizsan K."/>
            <person name="Foldi C."/>
            <person name="Dima B."/>
            <person name="Sanchez-Garcia M."/>
            <person name="Sanchez-Ramirez S."/>
            <person name="Szollosi G.J."/>
            <person name="Szarkandi J.G."/>
            <person name="Papp V."/>
            <person name="Albert L."/>
            <person name="Andreopoulos W."/>
            <person name="Angelini C."/>
            <person name="Antonin V."/>
            <person name="Barry K.W."/>
            <person name="Bougher N.L."/>
            <person name="Buchanan P."/>
            <person name="Buyck B."/>
            <person name="Bense V."/>
            <person name="Catcheside P."/>
            <person name="Chovatia M."/>
            <person name="Cooper J."/>
            <person name="Damon W."/>
            <person name="Desjardin D."/>
            <person name="Finy P."/>
            <person name="Geml J."/>
            <person name="Haridas S."/>
            <person name="Hughes K."/>
            <person name="Justo A."/>
            <person name="Karasinski D."/>
            <person name="Kautmanova I."/>
            <person name="Kiss B."/>
            <person name="Kocsube S."/>
            <person name="Kotiranta H."/>
            <person name="LaButti K.M."/>
            <person name="Lechner B.E."/>
            <person name="Liimatainen K."/>
            <person name="Lipzen A."/>
            <person name="Lukacs Z."/>
            <person name="Mihaltcheva S."/>
            <person name="Morgado L.N."/>
            <person name="Niskanen T."/>
            <person name="Noordeloos M.E."/>
            <person name="Ohm R.A."/>
            <person name="Ortiz-Santana B."/>
            <person name="Ovrebo C."/>
            <person name="Racz N."/>
            <person name="Riley R."/>
            <person name="Savchenko A."/>
            <person name="Shiryaev A."/>
            <person name="Soop K."/>
            <person name="Spirin V."/>
            <person name="Szebenyi C."/>
            <person name="Tomsovsky M."/>
            <person name="Tulloss R.E."/>
            <person name="Uehling J."/>
            <person name="Grigoriev I.V."/>
            <person name="Vagvolgyi C."/>
            <person name="Papp T."/>
            <person name="Martin F.M."/>
            <person name="Miettinen O."/>
            <person name="Hibbett D.S."/>
            <person name="Nagy L.G."/>
        </authorList>
    </citation>
    <scope>NUCLEOTIDE SEQUENCE [LARGE SCALE GENOMIC DNA]</scope>
    <source>
        <strain evidence="2 3">CBS 166.37</strain>
    </source>
</reference>
<feature type="compositionally biased region" description="Low complexity" evidence="1">
    <location>
        <begin position="519"/>
        <end position="530"/>
    </location>
</feature>
<feature type="region of interest" description="Disordered" evidence="1">
    <location>
        <begin position="44"/>
        <end position="475"/>
    </location>
</feature>
<dbReference type="Proteomes" id="UP000308652">
    <property type="component" value="Unassembled WGS sequence"/>
</dbReference>
<feature type="compositionally biased region" description="Pro residues" evidence="1">
    <location>
        <begin position="1145"/>
        <end position="1154"/>
    </location>
</feature>
<feature type="compositionally biased region" description="Basic and acidic residues" evidence="1">
    <location>
        <begin position="709"/>
        <end position="720"/>
    </location>
</feature>
<name>A0A5C3M4A5_9AGAR</name>
<sequence>MSPSHTRQRMPPHQQHAPLNLQYGVATTSSGIPAIVHQEDMQPNEGAVNRRKQAPPTVRSTAPPVLMSSSRGGWRGAMRGSGVGRGVRGRSWGAGRGRGGAEGSGDTFGNASGSAIGNATGNRNAAGSGNRGRHPNPYRRWYNPKRRNSDSFSSAPSANPAPSFTVAHRGHPSLPPKPSDVVSMPSAYPVSNSSQSSVALSQHHPSSSNRSRSPSSANTTHLPVHTPTSYPLLQALGPGSGSKPAVTGSIDVVDLTVEEGTEARTGASKKRRKKKSKRIQPLAGEKTGDGASPASFSASSPANPITSPHPHLLAPFTSSTKSTSYSSPLVPSTSSVSSKRSSVEKGVIREVEDPDAVEERRSEKTEGEEIQKKLEEDRAEKLKGTEKDGEKIFAPGSATVHPSVPTQATLPPQPPKPPQIVIKPSIPIPQPILPPKPATLQIQPVNPPRPDPSSRADAEHEAPTTPPPLIVKDPPPLQARVWTGVLGVTTSAASATSGAMTATVRSCSTTATSSSVGLPSTSTVSVGPSSASTATKVLLSSPSASAKKTRLSSSPSAAPVGVTSLETVDVAFTPPGASISTSTMTGTKNVPATTTMKGSTTTGETMPGTRLTKRFPSSSTPSTSMLPMKKRKLSHSPSPEIIQVLDTGATMKASQNVTHFNAKKRKGQAESDRNSDEIIILDAPPAWRRTTQAWMQVITKPMGSGRTKASVEKGKGKESRQLNIPERTGCPTPLTFPPTETIKPPEATPPVTTVPLPKRSAHLSQIRARVEAEAEARAARLSASNGTQITQTGYRTQNGLRTPRQSETPMSEVEAALAFVKDELEEARSHSPPADAVAVKARAQATVKVERDSPTPRQQKSPMPKREYKSPLLRKQHESPVWSAQHAAGSQISMGSLALPFSESKTLIPTHTRTPPSKPTIKSEPSPSPSTSSLPFTTQSAPKVVRSACICYPMLDSCRRGVEGWQMARKAYFKREWEKLLAKERGDLDGGEGEPIVVVDDDDDNEGGGRRWGRTSKMQRHKVPSTLKKERVFFRDDGMVIEWSSTIPLWNDTLQPEIPNLACAIEMAYKANSLTPSPRRRADSSTSNCNTPGKRKAGLSTDTSVELINSPLPKRKRMSTSSLSLLLPRTPPSVLGSPFPPGMVRPLLMTPPPTSSTEVELPPPVNSPLPAPMSASERLVAAPRLARKPDPPTREKSPSSGLSIPQITPSSSTASQITATVTSDIALATPSSIADFPLPTPILASDKRVYTPTPLPKCKPRSLGQQSSQQSTHTTATPQPTLSNGRMSILAGEGVSFDAAAPAFKPTTRPRNPDPPPAISSPAFRIKNEPQSPGITAGPVDVHTGTEASSSGGMMVEGGDVGTGDSVKTEDLPLFAPSFLYDDENELMDVEANLLYPGTSSPSSTVAIMEQLATELLAK</sequence>
<feature type="compositionally biased region" description="Low complexity" evidence="1">
    <location>
        <begin position="593"/>
        <end position="606"/>
    </location>
</feature>
<feature type="compositionally biased region" description="Basic and acidic residues" evidence="1">
    <location>
        <begin position="1187"/>
        <end position="1197"/>
    </location>
</feature>
<dbReference type="OrthoDB" id="3265156at2759"/>
<feature type="compositionally biased region" description="Polar residues" evidence="1">
    <location>
        <begin position="1198"/>
        <end position="1215"/>
    </location>
</feature>
<keyword evidence="3" id="KW-1185">Reference proteome</keyword>
<evidence type="ECO:0000256" key="1">
    <source>
        <dbReference type="SAM" id="MobiDB-lite"/>
    </source>
</evidence>
<accession>A0A5C3M4A5</accession>
<evidence type="ECO:0000313" key="2">
    <source>
        <dbReference type="EMBL" id="TFK39563.1"/>
    </source>
</evidence>
<dbReference type="EMBL" id="ML213599">
    <property type="protein sequence ID" value="TFK39563.1"/>
    <property type="molecule type" value="Genomic_DNA"/>
</dbReference>
<feature type="compositionally biased region" description="Basic residues" evidence="1">
    <location>
        <begin position="1"/>
        <end position="10"/>
    </location>
</feature>
<feature type="compositionally biased region" description="Low complexity" evidence="1">
    <location>
        <begin position="919"/>
        <end position="938"/>
    </location>
</feature>
<feature type="compositionally biased region" description="Basic residues" evidence="1">
    <location>
        <begin position="131"/>
        <end position="146"/>
    </location>
</feature>
<feature type="compositionally biased region" description="Pro residues" evidence="1">
    <location>
        <begin position="464"/>
        <end position="475"/>
    </location>
</feature>
<feature type="region of interest" description="Disordered" evidence="1">
    <location>
        <begin position="1184"/>
        <end position="1215"/>
    </location>
</feature>
<feature type="compositionally biased region" description="Low complexity" evidence="1">
    <location>
        <begin position="185"/>
        <end position="216"/>
    </location>
</feature>
<feature type="compositionally biased region" description="Low complexity" evidence="1">
    <location>
        <begin position="834"/>
        <end position="847"/>
    </location>
</feature>
<feature type="compositionally biased region" description="Low complexity" evidence="1">
    <location>
        <begin position="291"/>
        <end position="302"/>
    </location>
</feature>
<feature type="compositionally biased region" description="Gly residues" evidence="1">
    <location>
        <begin position="73"/>
        <end position="103"/>
    </location>
</feature>
<feature type="region of interest" description="Disordered" evidence="1">
    <location>
        <begin position="907"/>
        <end position="939"/>
    </location>
</feature>
<evidence type="ECO:0000313" key="3">
    <source>
        <dbReference type="Proteomes" id="UP000308652"/>
    </source>
</evidence>
<feature type="compositionally biased region" description="Pro residues" evidence="1">
    <location>
        <begin position="426"/>
        <end position="437"/>
    </location>
</feature>
<feature type="compositionally biased region" description="Basic residues" evidence="1">
    <location>
        <begin position="1011"/>
        <end position="1021"/>
    </location>
</feature>
<organism evidence="2 3">
    <name type="scientific">Crucibulum laeve</name>
    <dbReference type="NCBI Taxonomy" id="68775"/>
    <lineage>
        <taxon>Eukaryota</taxon>
        <taxon>Fungi</taxon>
        <taxon>Dikarya</taxon>
        <taxon>Basidiomycota</taxon>
        <taxon>Agaricomycotina</taxon>
        <taxon>Agaricomycetes</taxon>
        <taxon>Agaricomycetidae</taxon>
        <taxon>Agaricales</taxon>
        <taxon>Agaricineae</taxon>
        <taxon>Nidulariaceae</taxon>
        <taxon>Crucibulum</taxon>
    </lineage>
</organism>
<feature type="region of interest" description="Disordered" evidence="1">
    <location>
        <begin position="703"/>
        <end position="756"/>
    </location>
</feature>
<feature type="region of interest" description="Disordered" evidence="1">
    <location>
        <begin position="992"/>
        <end position="1021"/>
    </location>
</feature>
<proteinExistence type="predicted"/>
<feature type="region of interest" description="Disordered" evidence="1">
    <location>
        <begin position="1346"/>
        <end position="1365"/>
    </location>
</feature>
<feature type="compositionally biased region" description="Low complexity" evidence="1">
    <location>
        <begin position="1262"/>
        <end position="1283"/>
    </location>
</feature>
<feature type="region of interest" description="Disordered" evidence="1">
    <location>
        <begin position="540"/>
        <end position="559"/>
    </location>
</feature>